<sequence>MLFEYAVEPQAIGSSWQTFLYLIEKFGFDRGRLISRLPGKWEKKVIQAAKEAGVPDIRMASIVERLRNAKLAVVDLNRPYDSEKSWIENALTEHGRAPFHAIIARQNLGGNAVVLPVADIDENRPLMAAAQDRAVPRESESIAGALSGFLRASTRILFVDPFFDPYNARYKSTLRACLAVVKTDNPGAACEIHYRYHNNKPTNAELEREAARLFNGVIPEGLAVSVYCWRERNGGADFHARYLLTDRGGVGIDAGFSAEGGHQTTDMHLMGVMLSQVRLAAFSRDATEFELMEPVLEIRSDGSVRRI</sequence>
<name>A0A6L8VMA1_9RHOB</name>
<proteinExistence type="predicted"/>
<dbReference type="OrthoDB" id="9182171at2"/>
<protein>
    <submittedName>
        <fullName evidence="1">Uncharacterized protein</fullName>
    </submittedName>
</protein>
<dbReference type="RefSeq" id="WP_161348276.1">
    <property type="nucleotide sequence ID" value="NZ_BMGW01000012.1"/>
</dbReference>
<dbReference type="AlphaFoldDB" id="A0A6L8VMA1"/>
<dbReference type="EMBL" id="WWNR01000012">
    <property type="protein sequence ID" value="MZQ90896.1"/>
    <property type="molecule type" value="Genomic_DNA"/>
</dbReference>
<gene>
    <name evidence="1" type="ORF">GS660_17525</name>
</gene>
<evidence type="ECO:0000313" key="1">
    <source>
        <dbReference type="EMBL" id="MZQ90896.1"/>
    </source>
</evidence>
<comment type="caution">
    <text evidence="1">The sequence shown here is derived from an EMBL/GenBank/DDBJ whole genome shotgun (WGS) entry which is preliminary data.</text>
</comment>
<keyword evidence="2" id="KW-1185">Reference proteome</keyword>
<reference evidence="1 2" key="1">
    <citation type="submission" date="2020-01" db="EMBL/GenBank/DDBJ databases">
        <title>Frigidibacter albus SP32T (=CGMCC 1.13995T).</title>
        <authorList>
            <person name="Liao X."/>
        </authorList>
    </citation>
    <scope>NUCLEOTIDE SEQUENCE [LARGE SCALE GENOMIC DNA]</scope>
    <source>
        <strain evidence="1 2">SP32</strain>
    </source>
</reference>
<organism evidence="1 2">
    <name type="scientific">Frigidibacter albus</name>
    <dbReference type="NCBI Taxonomy" id="1465486"/>
    <lineage>
        <taxon>Bacteria</taxon>
        <taxon>Pseudomonadati</taxon>
        <taxon>Pseudomonadota</taxon>
        <taxon>Alphaproteobacteria</taxon>
        <taxon>Rhodobacterales</taxon>
        <taxon>Paracoccaceae</taxon>
        <taxon>Frigidibacter</taxon>
    </lineage>
</organism>
<evidence type="ECO:0000313" key="2">
    <source>
        <dbReference type="Proteomes" id="UP000477083"/>
    </source>
</evidence>
<accession>A0A6L8VMA1</accession>
<dbReference type="Proteomes" id="UP000477083">
    <property type="component" value="Unassembled WGS sequence"/>
</dbReference>